<accession>A0A381Z8H9</accession>
<dbReference type="EMBL" id="UINC01020372">
    <property type="protein sequence ID" value="SVA85606.1"/>
    <property type="molecule type" value="Genomic_DNA"/>
</dbReference>
<proteinExistence type="predicted"/>
<dbReference type="AlphaFoldDB" id="A0A381Z8H9"/>
<evidence type="ECO:0000313" key="1">
    <source>
        <dbReference type="EMBL" id="SVA85606.1"/>
    </source>
</evidence>
<reference evidence="1" key="1">
    <citation type="submission" date="2018-05" db="EMBL/GenBank/DDBJ databases">
        <authorList>
            <person name="Lanie J.A."/>
            <person name="Ng W.-L."/>
            <person name="Kazmierczak K.M."/>
            <person name="Andrzejewski T.M."/>
            <person name="Davidsen T.M."/>
            <person name="Wayne K.J."/>
            <person name="Tettelin H."/>
            <person name="Glass J.I."/>
            <person name="Rusch D."/>
            <person name="Podicherti R."/>
            <person name="Tsui H.-C.T."/>
            <person name="Winkler M.E."/>
        </authorList>
    </citation>
    <scope>NUCLEOTIDE SEQUENCE</scope>
</reference>
<sequence>MGIGGNPSAERGDPNYRRTTNIDVNQVRSTIYNWGYTGKTATYTGYGYEWPVNSGNEYIWLTGLAVGAEIQSESGDSSVLISTILRNDATGNSISWEPVKEYLNSGSEKIAISDDPNSWPDYWPDKSDDGGWPDSWNGYFGKDKFSAEQEIFYKIADDHNNPTGFEYYPDTTDYSRKGLGLLSSVRIMQWKQVLIEDVVFQLYDITNDGTKDLNKVAFSLWYADYIGADGNDLLEFDLMTDVAWNYDVNHTDLGTVAISFIETPGNNVDRIDNDGDSTPIDDSRCDLDFNCEIGSPPISAAMLVGEIFDGKDNNGNGLIDENESHLSFGQSAFGVAYADGVDNDGDAESGSPLITTEMISAASSDWAIWPPASENEGYIHLIGITTEDDLGKAFADGIDNDEDCSGDLPYNGCELDSPVVNADMISASKNDNYGRYFVKDSQNNILAILYSLDDSDLGKAYADGIDNDGDGAIDEGIDENIDEMIDESRDDFIDNDGDWNLENDLGVSGDGFSDGANDNMPTSGSGTGFPGEPNIDKTDVSESDQMGLTSVTWSEENSGLHNNDQLFWTNVMTPGLLEQPVGTDNDLYVSSGFFPLKAGQTERIAMAISLG</sequence>
<gene>
    <name evidence="1" type="ORF">METZ01_LOCUS138460</name>
</gene>
<name>A0A381Z8H9_9ZZZZ</name>
<organism evidence="1">
    <name type="scientific">marine metagenome</name>
    <dbReference type="NCBI Taxonomy" id="408172"/>
    <lineage>
        <taxon>unclassified sequences</taxon>
        <taxon>metagenomes</taxon>
        <taxon>ecological metagenomes</taxon>
    </lineage>
</organism>
<protein>
    <submittedName>
        <fullName evidence="1">Uncharacterized protein</fullName>
    </submittedName>
</protein>
<feature type="non-terminal residue" evidence="1">
    <location>
        <position position="611"/>
    </location>
</feature>